<dbReference type="InterPro" id="IPR047655">
    <property type="entry name" value="Transpos_IS630-like"/>
</dbReference>
<comment type="caution">
    <text evidence="2">The sequence shown here is derived from an EMBL/GenBank/DDBJ whole genome shotgun (WGS) entry which is preliminary data.</text>
</comment>
<name>A0ABQ2JQK8_9SPHN</name>
<dbReference type="PANTHER" id="PTHR46564:SF1">
    <property type="entry name" value="TRANSPOSASE"/>
    <property type="match status" value="1"/>
</dbReference>
<dbReference type="Pfam" id="PF13358">
    <property type="entry name" value="DDE_3"/>
    <property type="match status" value="1"/>
</dbReference>
<protein>
    <recommendedName>
        <fullName evidence="1">Tc1-like transposase DDE domain-containing protein</fullName>
    </recommendedName>
</protein>
<dbReference type="NCBIfam" id="NF033545">
    <property type="entry name" value="transpos_IS630"/>
    <property type="match status" value="1"/>
</dbReference>
<feature type="domain" description="Tc1-like transposase DDE" evidence="1">
    <location>
        <begin position="5"/>
        <end position="120"/>
    </location>
</feature>
<evidence type="ECO:0000313" key="3">
    <source>
        <dbReference type="Proteomes" id="UP000605099"/>
    </source>
</evidence>
<sequence length="157" mass="17490">MAPLRGWAPVSQRLHAKVPYGHWKTMTFIAALRCGRIDAPFVFDQPISAVTFTAWVEEQLCPTLGPGDIVVMDNLSSHKRPAVRAAIRARGAHLLFLPPYSPDLNPIEQVFAKLKHLLRKAAERSVQATWQRIGALLNAFPPDECANYLRNSGYASM</sequence>
<dbReference type="Gene3D" id="3.30.420.10">
    <property type="entry name" value="Ribonuclease H-like superfamily/Ribonuclease H"/>
    <property type="match status" value="1"/>
</dbReference>
<accession>A0ABQ2JQK8</accession>
<proteinExistence type="predicted"/>
<organism evidence="2 3">
    <name type="scientific">Novosphingobium indicum</name>
    <dbReference type="NCBI Taxonomy" id="462949"/>
    <lineage>
        <taxon>Bacteria</taxon>
        <taxon>Pseudomonadati</taxon>
        <taxon>Pseudomonadota</taxon>
        <taxon>Alphaproteobacteria</taxon>
        <taxon>Sphingomonadales</taxon>
        <taxon>Sphingomonadaceae</taxon>
        <taxon>Novosphingobium</taxon>
    </lineage>
</organism>
<evidence type="ECO:0000313" key="2">
    <source>
        <dbReference type="EMBL" id="GGN54139.1"/>
    </source>
</evidence>
<dbReference type="InterPro" id="IPR038717">
    <property type="entry name" value="Tc1-like_DDE_dom"/>
</dbReference>
<dbReference type="Proteomes" id="UP000605099">
    <property type="component" value="Unassembled WGS sequence"/>
</dbReference>
<gene>
    <name evidence="2" type="ORF">GCM10011349_29490</name>
</gene>
<dbReference type="InterPro" id="IPR036397">
    <property type="entry name" value="RNaseH_sf"/>
</dbReference>
<dbReference type="EMBL" id="BMLK01000014">
    <property type="protein sequence ID" value="GGN54139.1"/>
    <property type="molecule type" value="Genomic_DNA"/>
</dbReference>
<reference evidence="3" key="1">
    <citation type="journal article" date="2019" name="Int. J. Syst. Evol. Microbiol.">
        <title>The Global Catalogue of Microorganisms (GCM) 10K type strain sequencing project: providing services to taxonomists for standard genome sequencing and annotation.</title>
        <authorList>
            <consortium name="The Broad Institute Genomics Platform"/>
            <consortium name="The Broad Institute Genome Sequencing Center for Infectious Disease"/>
            <person name="Wu L."/>
            <person name="Ma J."/>
        </authorList>
    </citation>
    <scope>NUCLEOTIDE SEQUENCE [LARGE SCALE GENOMIC DNA]</scope>
    <source>
        <strain evidence="3">CGMCC 1.6784</strain>
    </source>
</reference>
<keyword evidence="3" id="KW-1185">Reference proteome</keyword>
<dbReference type="PANTHER" id="PTHR46564">
    <property type="entry name" value="TRANSPOSASE"/>
    <property type="match status" value="1"/>
</dbReference>
<evidence type="ECO:0000259" key="1">
    <source>
        <dbReference type="Pfam" id="PF13358"/>
    </source>
</evidence>